<feature type="compositionally biased region" description="Gly residues" evidence="6">
    <location>
        <begin position="83"/>
        <end position="97"/>
    </location>
</feature>
<dbReference type="PANTHER" id="PTHR30572">
    <property type="entry name" value="MEMBRANE COMPONENT OF TRANSPORTER-RELATED"/>
    <property type="match status" value="1"/>
</dbReference>
<feature type="transmembrane region" description="Helical" evidence="7">
    <location>
        <begin position="355"/>
        <end position="377"/>
    </location>
</feature>
<feature type="compositionally biased region" description="Polar residues" evidence="6">
    <location>
        <begin position="102"/>
        <end position="111"/>
    </location>
</feature>
<feature type="transmembrane region" description="Helical" evidence="7">
    <location>
        <begin position="450"/>
        <end position="473"/>
    </location>
</feature>
<sequence length="486" mass="50743">MGIVLRGMRNVVRNPLRLLLIVLLLGASLMFVAAMVSLNSSAQQQLTKVRSEVGTGVTISYVTDNQSQTQNNGNNSNGNNRGFPGGSGDSGGNGNNGGFDLFQSQNASTPIPSDAIDKVKKVSGVTSVEESLRRYDTDQQLKTASVQMPNGQSRTIPTSIYGISSGSTHFTIQGGTPTITSGRGLQTSDATANVALMSKTLADTNNLKVGSTFTLKSTKLTVIGLYSSDAATADNTLTLPLATMQKLYAVNGVDSITAYATTYDQVDTVATNIRTALGSKYNVVTENKMYSSAISALSTAQSSIKLALIVAIATSAAIIIFSVFVIVRERTAEIGTLKAIGASHWQVIAQFWTEVLALSVLASAVATVLLVTLGPIISQKFDVSTASSDIGSVAGRGRGSFMGGGTPTAQGTQGGPSFQGFQGFQGFRQGLTQQLSDIHLSTVTLNAQTLLIIMGLGIGLAILTSIIPALYVARIRPAVVLRKGNN</sequence>
<evidence type="ECO:0000259" key="9">
    <source>
        <dbReference type="Pfam" id="PF12704"/>
    </source>
</evidence>
<feature type="region of interest" description="Disordered" evidence="6">
    <location>
        <begin position="63"/>
        <end position="115"/>
    </location>
</feature>
<feature type="compositionally biased region" description="Low complexity" evidence="6">
    <location>
        <begin position="65"/>
        <end position="82"/>
    </location>
</feature>
<evidence type="ECO:0000256" key="2">
    <source>
        <dbReference type="ARBA" id="ARBA00022475"/>
    </source>
</evidence>
<evidence type="ECO:0000256" key="4">
    <source>
        <dbReference type="ARBA" id="ARBA00022989"/>
    </source>
</evidence>
<dbReference type="EMBL" id="BNJG01000005">
    <property type="protein sequence ID" value="GHO60365.1"/>
    <property type="molecule type" value="Genomic_DNA"/>
</dbReference>
<evidence type="ECO:0000256" key="1">
    <source>
        <dbReference type="ARBA" id="ARBA00004651"/>
    </source>
</evidence>
<dbReference type="Pfam" id="PF02687">
    <property type="entry name" value="FtsX"/>
    <property type="match status" value="1"/>
</dbReference>
<organism evidence="10 11">
    <name type="scientific">Ktedonobacter robiniae</name>
    <dbReference type="NCBI Taxonomy" id="2778365"/>
    <lineage>
        <taxon>Bacteria</taxon>
        <taxon>Bacillati</taxon>
        <taxon>Chloroflexota</taxon>
        <taxon>Ktedonobacteria</taxon>
        <taxon>Ktedonobacterales</taxon>
        <taxon>Ktedonobacteraceae</taxon>
        <taxon>Ktedonobacter</taxon>
    </lineage>
</organism>
<evidence type="ECO:0000313" key="11">
    <source>
        <dbReference type="Proteomes" id="UP000654345"/>
    </source>
</evidence>
<feature type="domain" description="MacB-like periplasmic core" evidence="9">
    <location>
        <begin position="19"/>
        <end position="275"/>
    </location>
</feature>
<proteinExistence type="predicted"/>
<protein>
    <submittedName>
        <fullName evidence="10">ABC transporter permease</fullName>
    </submittedName>
</protein>
<reference evidence="10 11" key="1">
    <citation type="journal article" date="2021" name="Int. J. Syst. Evol. Microbiol.">
        <title>Reticulibacter mediterranei gen. nov., sp. nov., within the new family Reticulibacteraceae fam. nov., and Ktedonospora formicarum gen. nov., sp. nov., Ktedonobacter robiniae sp. nov., Dictyobacter formicarum sp. nov. and Dictyobacter arantiisoli sp. nov., belonging to the class Ktedonobacteria.</title>
        <authorList>
            <person name="Yabe S."/>
            <person name="Zheng Y."/>
            <person name="Wang C.M."/>
            <person name="Sakai Y."/>
            <person name="Abe K."/>
            <person name="Yokota A."/>
            <person name="Donadio S."/>
            <person name="Cavaletti L."/>
            <person name="Monciardini P."/>
        </authorList>
    </citation>
    <scope>NUCLEOTIDE SEQUENCE [LARGE SCALE GENOMIC DNA]</scope>
    <source>
        <strain evidence="10 11">SOSP1-30</strain>
    </source>
</reference>
<keyword evidence="5 7" id="KW-0472">Membrane</keyword>
<dbReference type="PANTHER" id="PTHR30572:SF9">
    <property type="entry name" value="ABC TRANSPORTER PERMEASE PROTEIN"/>
    <property type="match status" value="1"/>
</dbReference>
<feature type="domain" description="ABC3 transporter permease C-terminal" evidence="8">
    <location>
        <begin position="307"/>
        <end position="378"/>
    </location>
</feature>
<comment type="subcellular location">
    <subcellularLocation>
        <location evidence="1">Cell membrane</location>
        <topology evidence="1">Multi-pass membrane protein</topology>
    </subcellularLocation>
</comment>
<dbReference type="InterPro" id="IPR003838">
    <property type="entry name" value="ABC3_permease_C"/>
</dbReference>
<keyword evidence="3 7" id="KW-0812">Transmembrane</keyword>
<evidence type="ECO:0000256" key="7">
    <source>
        <dbReference type="SAM" id="Phobius"/>
    </source>
</evidence>
<dbReference type="Proteomes" id="UP000654345">
    <property type="component" value="Unassembled WGS sequence"/>
</dbReference>
<keyword evidence="2" id="KW-1003">Cell membrane</keyword>
<dbReference type="RefSeq" id="WP_201376504.1">
    <property type="nucleotide sequence ID" value="NZ_BNJG01000005.1"/>
</dbReference>
<evidence type="ECO:0000256" key="6">
    <source>
        <dbReference type="SAM" id="MobiDB-lite"/>
    </source>
</evidence>
<feature type="transmembrane region" description="Helical" evidence="7">
    <location>
        <begin position="306"/>
        <end position="327"/>
    </location>
</feature>
<evidence type="ECO:0000259" key="8">
    <source>
        <dbReference type="Pfam" id="PF02687"/>
    </source>
</evidence>
<gene>
    <name evidence="10" type="primary">yijC_3</name>
    <name evidence="10" type="ORF">KSB_88400</name>
</gene>
<dbReference type="Pfam" id="PF12704">
    <property type="entry name" value="MacB_PCD"/>
    <property type="match status" value="1"/>
</dbReference>
<name>A0ABQ3V6W4_9CHLR</name>
<dbReference type="InterPro" id="IPR025857">
    <property type="entry name" value="MacB_PCD"/>
</dbReference>
<keyword evidence="4 7" id="KW-1133">Transmembrane helix</keyword>
<evidence type="ECO:0000256" key="5">
    <source>
        <dbReference type="ARBA" id="ARBA00023136"/>
    </source>
</evidence>
<comment type="caution">
    <text evidence="10">The sequence shown here is derived from an EMBL/GenBank/DDBJ whole genome shotgun (WGS) entry which is preliminary data.</text>
</comment>
<accession>A0ABQ3V6W4</accession>
<keyword evidence="11" id="KW-1185">Reference proteome</keyword>
<evidence type="ECO:0000313" key="10">
    <source>
        <dbReference type="EMBL" id="GHO60365.1"/>
    </source>
</evidence>
<dbReference type="InterPro" id="IPR050250">
    <property type="entry name" value="Macrolide_Exporter_MacB"/>
</dbReference>
<evidence type="ECO:0000256" key="3">
    <source>
        <dbReference type="ARBA" id="ARBA00022692"/>
    </source>
</evidence>